<evidence type="ECO:0000256" key="3">
    <source>
        <dbReference type="ARBA" id="ARBA00049244"/>
    </source>
</evidence>
<evidence type="ECO:0000259" key="5">
    <source>
        <dbReference type="PROSITE" id="PS50173"/>
    </source>
</evidence>
<comment type="cofactor">
    <cofactor evidence="4">
        <name>Mg(2+)</name>
        <dbReference type="ChEBI" id="CHEBI:18420"/>
    </cofactor>
    <text evidence="4">Binds 2 magnesium ions per subunit.</text>
</comment>
<dbReference type="GO" id="GO:0042276">
    <property type="term" value="P:error-prone translesion synthesis"/>
    <property type="evidence" value="ECO:0007669"/>
    <property type="project" value="TreeGrafter"/>
</dbReference>
<dbReference type="GO" id="GO:0006261">
    <property type="term" value="P:DNA-templated DNA replication"/>
    <property type="evidence" value="ECO:0007669"/>
    <property type="project" value="UniProtKB-UniRule"/>
</dbReference>
<dbReference type="EMBL" id="SZZH01000001">
    <property type="protein sequence ID" value="TKV61332.1"/>
    <property type="molecule type" value="Genomic_DNA"/>
</dbReference>
<dbReference type="Proteomes" id="UP000306985">
    <property type="component" value="Unassembled WGS sequence"/>
</dbReference>
<comment type="similarity">
    <text evidence="1 4">Belongs to the DNA polymerase type-Y family.</text>
</comment>
<dbReference type="AlphaFoldDB" id="A0A4U6QMS4"/>
<comment type="function">
    <text evidence="2 4">Poorly processive, error-prone DNA polymerase involved in untargeted mutagenesis. Copies undamaged DNA at stalled replication forks, which arise in vivo from mismatched or misaligned primer ends. These misaligned primers can be extended by PolIV. Exhibits no 3'-5' exonuclease (proofreading) activity. May be involved in translesional synthesis, in conjunction with the beta clamp from PolIII.</text>
</comment>
<organism evidence="6 7">
    <name type="scientific">Nakamurella flava</name>
    <dbReference type="NCBI Taxonomy" id="2576308"/>
    <lineage>
        <taxon>Bacteria</taxon>
        <taxon>Bacillati</taxon>
        <taxon>Actinomycetota</taxon>
        <taxon>Actinomycetes</taxon>
        <taxon>Nakamurellales</taxon>
        <taxon>Nakamurellaceae</taxon>
        <taxon>Nakamurella</taxon>
    </lineage>
</organism>
<dbReference type="Gene3D" id="3.30.1490.100">
    <property type="entry name" value="DNA polymerase, Y-family, little finger domain"/>
    <property type="match status" value="1"/>
</dbReference>
<sequence>MTGRPDGERSGPPAPRTAATILHADLDAFYASVEQRDDPSLRGRPVIVGGGVVLAASYEAKARGVRTAMGGERARRLCPEAVVVPPRMWAYSAASKDVFGVFRRTTPLVEAMSIDEAFLDVGGLGRLAGAPADIAAGLRRAVREEVGLAITVGVARTKFLAKVASGVAKPDGLLLVPPEGELDFLHPLPVQRLWGVGPKTTAKLHDHGIRTVREVAALGRAGLVSLVGQAAGHHLHALAHNHDPRAVVVGHRRGSIGSQHALGHRTRDPAEIDAVLMGCVDRVARRLRAAERSGRTITLRLRFGDFTRVTRSHTLARGTSSTEVVLETARSLVTAAMPLIGREGLNLVGVAVSGFDADGAEQLAFSFDRRADERLDRAWDAVRGRYGAGALTRGTLVNRGTGLEAPLTDD</sequence>
<dbReference type="GO" id="GO:0005829">
    <property type="term" value="C:cytosol"/>
    <property type="evidence" value="ECO:0007669"/>
    <property type="project" value="TreeGrafter"/>
</dbReference>
<dbReference type="Gene3D" id="1.10.150.20">
    <property type="entry name" value="5' to 3' exonuclease, C-terminal subdomain"/>
    <property type="match status" value="1"/>
</dbReference>
<feature type="active site" evidence="4">
    <location>
        <position position="116"/>
    </location>
</feature>
<dbReference type="InterPro" id="IPR036775">
    <property type="entry name" value="DNA_pol_Y-fam_lit_finger_sf"/>
</dbReference>
<feature type="binding site" evidence="4">
    <location>
        <position position="115"/>
    </location>
    <ligand>
        <name>Mg(2+)</name>
        <dbReference type="ChEBI" id="CHEBI:18420"/>
    </ligand>
</feature>
<evidence type="ECO:0000313" key="7">
    <source>
        <dbReference type="Proteomes" id="UP000306985"/>
    </source>
</evidence>
<dbReference type="SUPFAM" id="SSF100879">
    <property type="entry name" value="Lesion bypass DNA polymerase (Y-family), little finger domain"/>
    <property type="match status" value="1"/>
</dbReference>
<feature type="domain" description="UmuC" evidence="5">
    <location>
        <begin position="21"/>
        <end position="197"/>
    </location>
</feature>
<dbReference type="HAMAP" id="MF_01113">
    <property type="entry name" value="DNApol_IV"/>
    <property type="match status" value="1"/>
</dbReference>
<keyword evidence="4" id="KW-0227">DNA damage</keyword>
<dbReference type="InterPro" id="IPR050116">
    <property type="entry name" value="DNA_polymerase-Y"/>
</dbReference>
<dbReference type="Pfam" id="PF11798">
    <property type="entry name" value="IMS_HHH"/>
    <property type="match status" value="1"/>
</dbReference>
<dbReference type="NCBIfam" id="NF003015">
    <property type="entry name" value="PRK03858.1"/>
    <property type="match status" value="1"/>
</dbReference>
<dbReference type="InterPro" id="IPR001126">
    <property type="entry name" value="UmuC"/>
</dbReference>
<dbReference type="PROSITE" id="PS50173">
    <property type="entry name" value="UMUC"/>
    <property type="match status" value="1"/>
</dbReference>
<dbReference type="GO" id="GO:0000287">
    <property type="term" value="F:magnesium ion binding"/>
    <property type="evidence" value="ECO:0007669"/>
    <property type="project" value="UniProtKB-UniRule"/>
</dbReference>
<dbReference type="EC" id="2.7.7.7" evidence="4"/>
<keyword evidence="4" id="KW-0963">Cytoplasm</keyword>
<evidence type="ECO:0000313" key="6">
    <source>
        <dbReference type="EMBL" id="TKV61332.1"/>
    </source>
</evidence>
<comment type="catalytic activity">
    <reaction evidence="3 4">
        <text>DNA(n) + a 2'-deoxyribonucleoside 5'-triphosphate = DNA(n+1) + diphosphate</text>
        <dbReference type="Rhea" id="RHEA:22508"/>
        <dbReference type="Rhea" id="RHEA-COMP:17339"/>
        <dbReference type="Rhea" id="RHEA-COMP:17340"/>
        <dbReference type="ChEBI" id="CHEBI:33019"/>
        <dbReference type="ChEBI" id="CHEBI:61560"/>
        <dbReference type="ChEBI" id="CHEBI:173112"/>
        <dbReference type="EC" id="2.7.7.7"/>
    </reaction>
</comment>
<keyword evidence="4 6" id="KW-0808">Transferase</keyword>
<keyword evidence="4" id="KW-0239">DNA-directed DNA polymerase</keyword>
<comment type="subcellular location">
    <subcellularLocation>
        <location evidence="4">Cytoplasm</location>
    </subcellularLocation>
</comment>
<evidence type="ECO:0000256" key="1">
    <source>
        <dbReference type="ARBA" id="ARBA00010945"/>
    </source>
</evidence>
<feature type="binding site" evidence="4">
    <location>
        <position position="25"/>
    </location>
    <ligand>
        <name>Mg(2+)</name>
        <dbReference type="ChEBI" id="CHEBI:18420"/>
    </ligand>
</feature>
<feature type="site" description="Substrate discrimination" evidence="4">
    <location>
        <position position="30"/>
    </location>
</feature>
<keyword evidence="4 6" id="KW-0548">Nucleotidyltransferase</keyword>
<evidence type="ECO:0000256" key="4">
    <source>
        <dbReference type="HAMAP-Rule" id="MF_01113"/>
    </source>
</evidence>
<dbReference type="GO" id="GO:0003887">
    <property type="term" value="F:DNA-directed DNA polymerase activity"/>
    <property type="evidence" value="ECO:0007669"/>
    <property type="project" value="UniProtKB-UniRule"/>
</dbReference>
<keyword evidence="4" id="KW-0479">Metal-binding</keyword>
<proteinExistence type="inferred from homology"/>
<comment type="subunit">
    <text evidence="4">Monomer.</text>
</comment>
<evidence type="ECO:0000256" key="2">
    <source>
        <dbReference type="ARBA" id="ARBA00025589"/>
    </source>
</evidence>
<dbReference type="Pfam" id="PF00817">
    <property type="entry name" value="IMS"/>
    <property type="match status" value="1"/>
</dbReference>
<gene>
    <name evidence="4 6" type="primary">dinB</name>
    <name evidence="6" type="ORF">FDO65_06960</name>
</gene>
<name>A0A4U6QMS4_9ACTN</name>
<dbReference type="PANTHER" id="PTHR11076:SF33">
    <property type="entry name" value="DNA POLYMERASE KAPPA"/>
    <property type="match status" value="1"/>
</dbReference>
<dbReference type="SUPFAM" id="SSF56672">
    <property type="entry name" value="DNA/RNA polymerases"/>
    <property type="match status" value="1"/>
</dbReference>
<dbReference type="InterPro" id="IPR043502">
    <property type="entry name" value="DNA/RNA_pol_sf"/>
</dbReference>
<dbReference type="GO" id="GO:0006281">
    <property type="term" value="P:DNA repair"/>
    <property type="evidence" value="ECO:0007669"/>
    <property type="project" value="UniProtKB-UniRule"/>
</dbReference>
<dbReference type="CDD" id="cd03586">
    <property type="entry name" value="PolY_Pol_IV_kappa"/>
    <property type="match status" value="1"/>
</dbReference>
<protein>
    <recommendedName>
        <fullName evidence="4">DNA polymerase IV</fullName>
        <shortName evidence="4">Pol IV</shortName>
        <ecNumber evidence="4">2.7.7.7</ecNumber>
    </recommendedName>
</protein>
<dbReference type="GO" id="GO:0009432">
    <property type="term" value="P:SOS response"/>
    <property type="evidence" value="ECO:0007669"/>
    <property type="project" value="TreeGrafter"/>
</dbReference>
<dbReference type="OrthoDB" id="9808813at2"/>
<dbReference type="Gene3D" id="3.40.1170.60">
    <property type="match status" value="1"/>
</dbReference>
<dbReference type="Pfam" id="PF11799">
    <property type="entry name" value="IMS_C"/>
    <property type="match status" value="1"/>
</dbReference>
<dbReference type="RefSeq" id="WP_137448636.1">
    <property type="nucleotide sequence ID" value="NZ_SZZH01000001.1"/>
</dbReference>
<comment type="caution">
    <text evidence="6">The sequence shown here is derived from an EMBL/GenBank/DDBJ whole genome shotgun (WGS) entry which is preliminary data.</text>
</comment>
<keyword evidence="4" id="KW-0515">Mutator protein</keyword>
<keyword evidence="4" id="KW-0235">DNA replication</keyword>
<keyword evidence="4" id="KW-0234">DNA repair</keyword>
<dbReference type="NCBIfam" id="NF002677">
    <property type="entry name" value="PRK02406.1"/>
    <property type="match status" value="1"/>
</dbReference>
<accession>A0A4U6QMS4</accession>
<keyword evidence="4" id="KW-0238">DNA-binding</keyword>
<dbReference type="GO" id="GO:0003684">
    <property type="term" value="F:damaged DNA binding"/>
    <property type="evidence" value="ECO:0007669"/>
    <property type="project" value="InterPro"/>
</dbReference>
<dbReference type="InterPro" id="IPR043128">
    <property type="entry name" value="Rev_trsase/Diguanyl_cyclase"/>
</dbReference>
<dbReference type="InterPro" id="IPR017961">
    <property type="entry name" value="DNA_pol_Y-fam_little_finger"/>
</dbReference>
<dbReference type="InterPro" id="IPR024728">
    <property type="entry name" value="PolY_HhH_motif"/>
</dbReference>
<keyword evidence="7" id="KW-1185">Reference proteome</keyword>
<dbReference type="InterPro" id="IPR022880">
    <property type="entry name" value="DNApol_IV"/>
</dbReference>
<dbReference type="Gene3D" id="3.30.70.270">
    <property type="match status" value="1"/>
</dbReference>
<reference evidence="6 7" key="1">
    <citation type="submission" date="2019-05" db="EMBL/GenBank/DDBJ databases">
        <title>Nakamurella sp. N5BH11, whole genome shotgun sequence.</title>
        <authorList>
            <person name="Tuo L."/>
        </authorList>
    </citation>
    <scope>NUCLEOTIDE SEQUENCE [LARGE SCALE GENOMIC DNA]</scope>
    <source>
        <strain evidence="6 7">N5BH11</strain>
    </source>
</reference>
<dbReference type="PANTHER" id="PTHR11076">
    <property type="entry name" value="DNA REPAIR POLYMERASE UMUC / TRANSFERASE FAMILY MEMBER"/>
    <property type="match status" value="1"/>
</dbReference>
<keyword evidence="4" id="KW-0460">Magnesium</keyword>